<name>A0A652YVJ9_NOCGL</name>
<reference evidence="3" key="1">
    <citation type="submission" date="2019-07" db="EMBL/GenBank/DDBJ databases">
        <title>Genomic Encyclopedia of Type Strains, Phase IV (KMG-IV): sequencing the most valuable type-strain genomes for metagenomic binning, comparative biology and taxonomic classification.</title>
        <authorList>
            <person name="Goeker M."/>
        </authorList>
    </citation>
    <scope>NUCLEOTIDE SEQUENCE</scope>
    <source>
        <strain evidence="3">DSM 44596</strain>
    </source>
</reference>
<dbReference type="EMBL" id="VNIQ01000001">
    <property type="protein sequence ID" value="TYQ07711.1"/>
    <property type="molecule type" value="Genomic_DNA"/>
</dbReference>
<organism evidence="3">
    <name type="scientific">Nocardia globerula</name>
    <dbReference type="NCBI Taxonomy" id="1818"/>
    <lineage>
        <taxon>Bacteria</taxon>
        <taxon>Bacillati</taxon>
        <taxon>Actinomycetota</taxon>
        <taxon>Actinomycetes</taxon>
        <taxon>Mycobacteriales</taxon>
        <taxon>Nocardiaceae</taxon>
        <taxon>Nocardia</taxon>
    </lineage>
</organism>
<feature type="signal peptide" evidence="2">
    <location>
        <begin position="1"/>
        <end position="18"/>
    </location>
</feature>
<protein>
    <submittedName>
        <fullName evidence="3">Uncharacterized protein</fullName>
    </submittedName>
</protein>
<feature type="region of interest" description="Disordered" evidence="1">
    <location>
        <begin position="41"/>
        <end position="61"/>
    </location>
</feature>
<dbReference type="AlphaFoldDB" id="A0A652YVJ9"/>
<evidence type="ECO:0000256" key="1">
    <source>
        <dbReference type="SAM" id="MobiDB-lite"/>
    </source>
</evidence>
<comment type="caution">
    <text evidence="3">The sequence shown here is derived from an EMBL/GenBank/DDBJ whole genome shotgun (WGS) entry which is preliminary data.</text>
</comment>
<keyword evidence="2" id="KW-0732">Signal</keyword>
<gene>
    <name evidence="3" type="ORF">FNL38_10176</name>
</gene>
<accession>A0A652YVJ9</accession>
<feature type="compositionally biased region" description="Polar residues" evidence="1">
    <location>
        <begin position="41"/>
        <end position="54"/>
    </location>
</feature>
<sequence length="61" mass="6096">MAVTLTVALTLFPGTAGAATNGCTSVTHLVPEKNWAVTILDNGSGTTPRESTASAAEHLAA</sequence>
<proteinExistence type="predicted"/>
<evidence type="ECO:0000313" key="3">
    <source>
        <dbReference type="EMBL" id="TYQ07711.1"/>
    </source>
</evidence>
<evidence type="ECO:0000256" key="2">
    <source>
        <dbReference type="SAM" id="SignalP"/>
    </source>
</evidence>
<feature type="chain" id="PRO_5025006813" evidence="2">
    <location>
        <begin position="19"/>
        <end position="61"/>
    </location>
</feature>